<gene>
    <name evidence="2" type="ORF">GI584_06885</name>
</gene>
<reference evidence="2 3" key="1">
    <citation type="submission" date="2019-11" db="EMBL/GenBank/DDBJ databases">
        <title>Gracilibacillus salitolerans sp. nov., a moderate halophile isolated from a saline soil in northwest China.</title>
        <authorList>
            <person name="Gan L."/>
        </authorList>
    </citation>
    <scope>NUCLEOTIDE SEQUENCE [LARGE SCALE GENOMIC DNA]</scope>
    <source>
        <strain evidence="2 3">SCU50</strain>
    </source>
</reference>
<dbReference type="Pfam" id="PF13508">
    <property type="entry name" value="Acetyltransf_7"/>
    <property type="match status" value="1"/>
</dbReference>
<name>A0A5Q2TIH4_9BACI</name>
<proteinExistence type="predicted"/>
<dbReference type="Proteomes" id="UP000339690">
    <property type="component" value="Chromosome"/>
</dbReference>
<dbReference type="PANTHER" id="PTHR43233:SF1">
    <property type="entry name" value="FAMILY N-ACETYLTRANSFERASE, PUTATIVE (AFU_ORTHOLOGUE AFUA_6G03350)-RELATED"/>
    <property type="match status" value="1"/>
</dbReference>
<dbReference type="EMBL" id="CP045915">
    <property type="protein sequence ID" value="QGH33760.1"/>
    <property type="molecule type" value="Genomic_DNA"/>
</dbReference>
<dbReference type="PROSITE" id="PS51186">
    <property type="entry name" value="GNAT"/>
    <property type="match status" value="1"/>
</dbReference>
<evidence type="ECO:0000313" key="2">
    <source>
        <dbReference type="EMBL" id="QGH33760.1"/>
    </source>
</evidence>
<dbReference type="InterPro" id="IPR053144">
    <property type="entry name" value="Acetyltransferase_Butenolide"/>
</dbReference>
<dbReference type="InterPro" id="IPR016181">
    <property type="entry name" value="Acyl_CoA_acyltransferase"/>
</dbReference>
<dbReference type="RefSeq" id="WP_153790747.1">
    <property type="nucleotide sequence ID" value="NZ_CP045915.1"/>
</dbReference>
<organism evidence="2 3">
    <name type="scientific">Gracilibacillus salitolerans</name>
    <dbReference type="NCBI Taxonomy" id="2663022"/>
    <lineage>
        <taxon>Bacteria</taxon>
        <taxon>Bacillati</taxon>
        <taxon>Bacillota</taxon>
        <taxon>Bacilli</taxon>
        <taxon>Bacillales</taxon>
        <taxon>Bacillaceae</taxon>
        <taxon>Gracilibacillus</taxon>
    </lineage>
</organism>
<sequence length="149" mass="17241">MEWNKNGYTVSDDKNRMDTDIIFGMLTNSYWAADRPKEVITQSMKNSICFGVFDGEKQIGFARVITDNVVFSWVCDVIINSDYQGKGLGKWLFNCIMEHPDNQVKTLGLYTKDAHTLYQKFGFTDVDTMQCKKEHPKSWGDICHSYVQR</sequence>
<accession>A0A5Q2TIH4</accession>
<protein>
    <submittedName>
        <fullName evidence="2">GNAT family N-acetyltransferase</fullName>
    </submittedName>
</protein>
<feature type="domain" description="N-acetyltransferase" evidence="1">
    <location>
        <begin position="8"/>
        <end position="149"/>
    </location>
</feature>
<evidence type="ECO:0000259" key="1">
    <source>
        <dbReference type="PROSITE" id="PS51186"/>
    </source>
</evidence>
<dbReference type="InterPro" id="IPR000182">
    <property type="entry name" value="GNAT_dom"/>
</dbReference>
<dbReference type="Gene3D" id="3.40.630.30">
    <property type="match status" value="1"/>
</dbReference>
<evidence type="ECO:0000313" key="3">
    <source>
        <dbReference type="Proteomes" id="UP000339690"/>
    </source>
</evidence>
<dbReference type="GO" id="GO:0016747">
    <property type="term" value="F:acyltransferase activity, transferring groups other than amino-acyl groups"/>
    <property type="evidence" value="ECO:0007669"/>
    <property type="project" value="InterPro"/>
</dbReference>
<dbReference type="AlphaFoldDB" id="A0A5Q2TIH4"/>
<dbReference type="CDD" id="cd04301">
    <property type="entry name" value="NAT_SF"/>
    <property type="match status" value="1"/>
</dbReference>
<keyword evidence="2" id="KW-0808">Transferase</keyword>
<keyword evidence="3" id="KW-1185">Reference proteome</keyword>
<dbReference type="SUPFAM" id="SSF55729">
    <property type="entry name" value="Acyl-CoA N-acyltransferases (Nat)"/>
    <property type="match status" value="1"/>
</dbReference>
<dbReference type="PANTHER" id="PTHR43233">
    <property type="entry name" value="FAMILY N-ACETYLTRANSFERASE, PUTATIVE (AFU_ORTHOLOGUE AFUA_6G03350)-RELATED"/>
    <property type="match status" value="1"/>
</dbReference>
<dbReference type="KEGG" id="grc:GI584_06885"/>